<keyword evidence="3" id="KW-1185">Reference proteome</keyword>
<evidence type="ECO:0000313" key="3">
    <source>
        <dbReference type="Proteomes" id="UP000615755"/>
    </source>
</evidence>
<accession>A0ABR9EAM3</accession>
<sequence length="286" mass="30611">MKKLFSTVVAVSFAVSSTLLSSFSFASDMIAVCNACSEQQMQNRAIQYAPNGGKVHVIDIHNNKVSAYQTEREEGLVMYWAIPVKESIRAGVTHVRNAKNTIEDLAQGSVNIEHLRPFLGAYSDINTAHTVAKYAPQKAAIKTALSDYFTGNIAGAITSASVSLGTAIVNQALTVNLAVNVHFPSDGTTYAFMFKGIIKNLNGDVSVMFEPIIDSGRDKGIRLHESHNYTGYRARGASDALQRILNHMLASGVAVTLNGNPLPTGTVTITDVVCSNEPGKGCNATE</sequence>
<organism evidence="2 3">
    <name type="scientific">Pseudoalteromonas aurantia 208</name>
    <dbReference type="NCBI Taxonomy" id="1314867"/>
    <lineage>
        <taxon>Bacteria</taxon>
        <taxon>Pseudomonadati</taxon>
        <taxon>Pseudomonadota</taxon>
        <taxon>Gammaproteobacteria</taxon>
        <taxon>Alteromonadales</taxon>
        <taxon>Pseudoalteromonadaceae</taxon>
        <taxon>Pseudoalteromonas</taxon>
    </lineage>
</organism>
<reference evidence="2 3" key="1">
    <citation type="submission" date="2015-03" db="EMBL/GenBank/DDBJ databases">
        <title>Genome sequence of Pseudoalteromonas aurantia.</title>
        <authorList>
            <person name="Xie B.-B."/>
            <person name="Rong J.-C."/>
            <person name="Qin Q.-L."/>
            <person name="Zhang Y.-Z."/>
        </authorList>
    </citation>
    <scope>NUCLEOTIDE SEQUENCE [LARGE SCALE GENOMIC DNA]</scope>
    <source>
        <strain evidence="2 3">208</strain>
    </source>
</reference>
<protein>
    <submittedName>
        <fullName evidence="2">Uncharacterized protein</fullName>
    </submittedName>
</protein>
<dbReference type="Proteomes" id="UP000615755">
    <property type="component" value="Unassembled WGS sequence"/>
</dbReference>
<dbReference type="RefSeq" id="WP_192507190.1">
    <property type="nucleotide sequence ID" value="NZ_AQGV01000012.1"/>
</dbReference>
<name>A0ABR9EAM3_9GAMM</name>
<evidence type="ECO:0000256" key="1">
    <source>
        <dbReference type="SAM" id="SignalP"/>
    </source>
</evidence>
<gene>
    <name evidence="2" type="ORF">PAUR_a1267</name>
</gene>
<proteinExistence type="predicted"/>
<comment type="caution">
    <text evidence="2">The sequence shown here is derived from an EMBL/GenBank/DDBJ whole genome shotgun (WGS) entry which is preliminary data.</text>
</comment>
<feature type="chain" id="PRO_5045169785" evidence="1">
    <location>
        <begin position="27"/>
        <end position="286"/>
    </location>
</feature>
<evidence type="ECO:0000313" key="2">
    <source>
        <dbReference type="EMBL" id="MBE0367817.1"/>
    </source>
</evidence>
<feature type="signal peptide" evidence="1">
    <location>
        <begin position="1"/>
        <end position="26"/>
    </location>
</feature>
<keyword evidence="1" id="KW-0732">Signal</keyword>
<dbReference type="EMBL" id="AQGV01000012">
    <property type="protein sequence ID" value="MBE0367817.1"/>
    <property type="molecule type" value="Genomic_DNA"/>
</dbReference>